<dbReference type="EMBL" id="JBJNUY010000002">
    <property type="protein sequence ID" value="MFL8998532.1"/>
    <property type="molecule type" value="Genomic_DNA"/>
</dbReference>
<gene>
    <name evidence="2" type="ORF">ACJ8NA_07655</name>
</gene>
<dbReference type="RefSeq" id="WP_102675198.1">
    <property type="nucleotide sequence ID" value="NZ_JBJNUX010000013.1"/>
</dbReference>
<proteinExistence type="predicted"/>
<organism evidence="2 3">
    <name type="scientific">Pseudomonas azerbaijanorientalis</name>
    <dbReference type="NCBI Taxonomy" id="2842350"/>
    <lineage>
        <taxon>Bacteria</taxon>
        <taxon>Pseudomonadati</taxon>
        <taxon>Pseudomonadota</taxon>
        <taxon>Gammaproteobacteria</taxon>
        <taxon>Pseudomonadales</taxon>
        <taxon>Pseudomonadaceae</taxon>
        <taxon>Pseudomonas</taxon>
    </lineage>
</organism>
<evidence type="ECO:0000313" key="3">
    <source>
        <dbReference type="Proteomes" id="UP001628646"/>
    </source>
</evidence>
<keyword evidence="1" id="KW-0472">Membrane</keyword>
<comment type="caution">
    <text evidence="2">The sequence shown here is derived from an EMBL/GenBank/DDBJ whole genome shotgun (WGS) entry which is preliminary data.</text>
</comment>
<evidence type="ECO:0000313" key="2">
    <source>
        <dbReference type="EMBL" id="MFL8998532.1"/>
    </source>
</evidence>
<keyword evidence="1" id="KW-1133">Transmembrane helix</keyword>
<sequence length="122" mass="13254">MDSAVAGLIGAAIGAGGSVVTVWIQAHYQAKRERAKAVLDFAIRHRSEAFEYADKIAGPVAVTPLAAHVHYQQGLLNLIETNSLTAESLEKLHLENDAISQSIQDAKQARVVKKVMDKHNNR</sequence>
<name>A0ABW8VZY5_9PSED</name>
<keyword evidence="1" id="KW-0812">Transmembrane</keyword>
<accession>A0ABW8VZY5</accession>
<evidence type="ECO:0000256" key="1">
    <source>
        <dbReference type="SAM" id="Phobius"/>
    </source>
</evidence>
<feature type="transmembrane region" description="Helical" evidence="1">
    <location>
        <begin position="6"/>
        <end position="26"/>
    </location>
</feature>
<keyword evidence="3" id="KW-1185">Reference proteome</keyword>
<protein>
    <submittedName>
        <fullName evidence="2">Uncharacterized protein</fullName>
    </submittedName>
</protein>
<reference evidence="2 3" key="1">
    <citation type="submission" date="2024-12" db="EMBL/GenBank/DDBJ databases">
        <title>Pseudomonas species isolated from Lotus nodules promote plant growth.</title>
        <authorList>
            <person name="Yu Y.-H."/>
            <person name="Kurtenbach J."/>
            <person name="Crosbie D."/>
            <person name="Brachmann A."/>
            <person name="Marin M."/>
        </authorList>
    </citation>
    <scope>NUCLEOTIDE SEQUENCE [LARGE SCALE GENOMIC DNA]</scope>
    <source>
        <strain evidence="2 3">PLb11B</strain>
    </source>
</reference>
<dbReference type="Proteomes" id="UP001628646">
    <property type="component" value="Unassembled WGS sequence"/>
</dbReference>